<dbReference type="AlphaFoldDB" id="A0A8D4VLA3"/>
<dbReference type="Pfam" id="PF13781">
    <property type="entry name" value="DoxX_3"/>
    <property type="match status" value="1"/>
</dbReference>
<dbReference type="PANTHER" id="PTHR12126">
    <property type="entry name" value="NADH-UBIQUINONE OXIDOREDUCTASE 39 KDA SUBUNIT-RELATED"/>
    <property type="match status" value="1"/>
</dbReference>
<dbReference type="KEGG" id="moz:MoryE10_08140"/>
<reference evidence="3" key="1">
    <citation type="submission" date="2019-06" db="EMBL/GenBank/DDBJ databases">
        <title>Complete genome sequence of Methylogaea oryzae strain JCM16910.</title>
        <authorList>
            <person name="Asakawa S."/>
        </authorList>
    </citation>
    <scope>NUCLEOTIDE SEQUENCE</scope>
    <source>
        <strain evidence="3">E10</strain>
    </source>
</reference>
<evidence type="ECO:0000313" key="3">
    <source>
        <dbReference type="EMBL" id="BBL70208.1"/>
    </source>
</evidence>
<dbReference type="InterPro" id="IPR016040">
    <property type="entry name" value="NAD(P)-bd_dom"/>
</dbReference>
<feature type="transmembrane region" description="Helical" evidence="1">
    <location>
        <begin position="337"/>
        <end position="359"/>
    </location>
</feature>
<dbReference type="EMBL" id="AP019782">
    <property type="protein sequence ID" value="BBL70208.1"/>
    <property type="molecule type" value="Genomic_DNA"/>
</dbReference>
<protein>
    <submittedName>
        <fullName evidence="3">Oxidoreductase</fullName>
    </submittedName>
</protein>
<dbReference type="InterPro" id="IPR025695">
    <property type="entry name" value="DoxX-like"/>
</dbReference>
<evidence type="ECO:0000313" key="4">
    <source>
        <dbReference type="Proteomes" id="UP000824988"/>
    </source>
</evidence>
<keyword evidence="1" id="KW-0472">Membrane</keyword>
<evidence type="ECO:0000259" key="2">
    <source>
        <dbReference type="Pfam" id="PF13460"/>
    </source>
</evidence>
<dbReference type="Proteomes" id="UP000824988">
    <property type="component" value="Chromosome"/>
</dbReference>
<dbReference type="Pfam" id="PF13460">
    <property type="entry name" value="NAD_binding_10"/>
    <property type="match status" value="1"/>
</dbReference>
<proteinExistence type="predicted"/>
<name>A0A8D4VLA3_9GAMM</name>
<keyword evidence="4" id="KW-1185">Reference proteome</keyword>
<dbReference type="GO" id="GO:0044877">
    <property type="term" value="F:protein-containing complex binding"/>
    <property type="evidence" value="ECO:0007669"/>
    <property type="project" value="TreeGrafter"/>
</dbReference>
<accession>A0A8D4VLA3</accession>
<dbReference type="PANTHER" id="PTHR12126:SF11">
    <property type="entry name" value="NADH DEHYDROGENASE [UBIQUINONE] 1 ALPHA SUBCOMPLEX SUBUNIT 9, MITOCHONDRIAL"/>
    <property type="match status" value="1"/>
</dbReference>
<sequence>MLRALLRQGHEVVAATRRPEALIGLPGCTPLALDFAKHTEPERWLPHLQGVDAVVNCVGIIAEDKRNRFDDLHRRAPVALFQACVQAGIEKVVQISALGADETAFSRYHLSKKAADDYLAGTHLDWAILQPSLVYGPGGASLALFSAMAALPLTPLIGDGRQPLQPVCVDDLVETVLRLLHKDAPTRLRLVVVGPRPVTMAEMLAALRRWLGKRAAPTLSAPFGLVVAMGEIIGRLAASPLNGDALRMLQRGNTGDASGLAALLGRPPRSLEQALADRPARQAERRYAGLFFLLPALRCALGFMWLWSGFTSAFLYPQAGSYALLAGVGIADAAAPWALYGASLLDGLLGLAFLCNYRVKTAGLLQLGMTLVYSLVIGWCLPEFLIHPFAPLVKNLPLMAATCMILATEDT</sequence>
<feature type="transmembrane region" description="Helical" evidence="1">
    <location>
        <begin position="371"/>
        <end position="390"/>
    </location>
</feature>
<feature type="transmembrane region" description="Helical" evidence="1">
    <location>
        <begin position="287"/>
        <end position="307"/>
    </location>
</feature>
<dbReference type="InterPro" id="IPR051207">
    <property type="entry name" value="ComplexI_NDUFA9_subunit"/>
</dbReference>
<organism evidence="3 4">
    <name type="scientific">Methylogaea oryzae</name>
    <dbReference type="NCBI Taxonomy" id="1295382"/>
    <lineage>
        <taxon>Bacteria</taxon>
        <taxon>Pseudomonadati</taxon>
        <taxon>Pseudomonadota</taxon>
        <taxon>Gammaproteobacteria</taxon>
        <taxon>Methylococcales</taxon>
        <taxon>Methylococcaceae</taxon>
        <taxon>Methylogaea</taxon>
    </lineage>
</organism>
<keyword evidence="1" id="KW-1133">Transmembrane helix</keyword>
<feature type="domain" description="NAD(P)-binding" evidence="2">
    <location>
        <begin position="2"/>
        <end position="132"/>
    </location>
</feature>
<keyword evidence="1" id="KW-0812">Transmembrane</keyword>
<gene>
    <name evidence="3" type="ORF">MoryE10_08140</name>
</gene>
<evidence type="ECO:0000256" key="1">
    <source>
        <dbReference type="SAM" id="Phobius"/>
    </source>
</evidence>